<dbReference type="Gene3D" id="3.80.10.10">
    <property type="entry name" value="Ribonuclease Inhibitor"/>
    <property type="match status" value="1"/>
</dbReference>
<dbReference type="OrthoDB" id="2788229at2759"/>
<dbReference type="AlphaFoldDB" id="A0A166CZ84"/>
<gene>
    <name evidence="1" type="ORF">FIBSPDRAFT_896782</name>
</gene>
<sequence length="327" mass="37058">MSAVALPSEIFMMVIDQVYLADTKQEEEDRQQETDRQHRLSVDLPPEARLKDHIMPLNRTLAACALVCRSWLQRSRFLQFDSDWGSKGIHLDLYHQPQGLPELVTLLQSPLCKLSPHVWRLELASLSYGSRSDLMQLTALSHLTYIALWDVGGDDDESGVAGDIQPKDIPHFLACFEQTRSLDLFRITFESFEDLRDIICICPRLHYLHLWDVQAKERSTIDHLARGPPPIILQPTGSLRVLVLSIQCSFGNELSGWLATFTPPALLEKVDLESQFPMDSPAGGRLLERLGAGLRELEINTRLMDEYDDGEVYRLNDTVDLGHNTGL</sequence>
<dbReference type="InterPro" id="IPR032675">
    <property type="entry name" value="LRR_dom_sf"/>
</dbReference>
<dbReference type="EMBL" id="KV417621">
    <property type="protein sequence ID" value="KZP14153.1"/>
    <property type="molecule type" value="Genomic_DNA"/>
</dbReference>
<dbReference type="Proteomes" id="UP000076532">
    <property type="component" value="Unassembled WGS sequence"/>
</dbReference>
<proteinExistence type="predicted"/>
<accession>A0A166CZ84</accession>
<evidence type="ECO:0008006" key="3">
    <source>
        <dbReference type="Google" id="ProtNLM"/>
    </source>
</evidence>
<protein>
    <recommendedName>
        <fullName evidence="3">F-box domain-containing protein</fullName>
    </recommendedName>
</protein>
<name>A0A166CZ84_9AGAM</name>
<evidence type="ECO:0000313" key="2">
    <source>
        <dbReference type="Proteomes" id="UP000076532"/>
    </source>
</evidence>
<organism evidence="1 2">
    <name type="scientific">Athelia psychrophila</name>
    <dbReference type="NCBI Taxonomy" id="1759441"/>
    <lineage>
        <taxon>Eukaryota</taxon>
        <taxon>Fungi</taxon>
        <taxon>Dikarya</taxon>
        <taxon>Basidiomycota</taxon>
        <taxon>Agaricomycotina</taxon>
        <taxon>Agaricomycetes</taxon>
        <taxon>Agaricomycetidae</taxon>
        <taxon>Atheliales</taxon>
        <taxon>Atheliaceae</taxon>
        <taxon>Athelia</taxon>
    </lineage>
</organism>
<keyword evidence="2" id="KW-1185">Reference proteome</keyword>
<reference evidence="1 2" key="1">
    <citation type="journal article" date="2016" name="Mol. Biol. Evol.">
        <title>Comparative Genomics of Early-Diverging Mushroom-Forming Fungi Provides Insights into the Origins of Lignocellulose Decay Capabilities.</title>
        <authorList>
            <person name="Nagy L.G."/>
            <person name="Riley R."/>
            <person name="Tritt A."/>
            <person name="Adam C."/>
            <person name="Daum C."/>
            <person name="Floudas D."/>
            <person name="Sun H."/>
            <person name="Yadav J.S."/>
            <person name="Pangilinan J."/>
            <person name="Larsson K.H."/>
            <person name="Matsuura K."/>
            <person name="Barry K."/>
            <person name="Labutti K."/>
            <person name="Kuo R."/>
            <person name="Ohm R.A."/>
            <person name="Bhattacharya S.S."/>
            <person name="Shirouzu T."/>
            <person name="Yoshinaga Y."/>
            <person name="Martin F.M."/>
            <person name="Grigoriev I.V."/>
            <person name="Hibbett D.S."/>
        </authorList>
    </citation>
    <scope>NUCLEOTIDE SEQUENCE [LARGE SCALE GENOMIC DNA]</scope>
    <source>
        <strain evidence="1 2">CBS 109695</strain>
    </source>
</reference>
<evidence type="ECO:0000313" key="1">
    <source>
        <dbReference type="EMBL" id="KZP14153.1"/>
    </source>
</evidence>
<dbReference type="SUPFAM" id="SSF52047">
    <property type="entry name" value="RNI-like"/>
    <property type="match status" value="1"/>
</dbReference>